<evidence type="ECO:0000256" key="5">
    <source>
        <dbReference type="ARBA" id="ARBA00023002"/>
    </source>
</evidence>
<dbReference type="PANTHER" id="PTHR48075">
    <property type="entry name" value="3-HYDROXYACYL-COA DEHYDROGENASE FAMILY PROTEIN"/>
    <property type="match status" value="1"/>
</dbReference>
<dbReference type="InterPro" id="IPR036291">
    <property type="entry name" value="NAD(P)-bd_dom_sf"/>
</dbReference>
<feature type="domain" description="3-hydroxyacyl-CoA dehydrogenase NAD binding" evidence="10">
    <location>
        <begin position="8"/>
        <end position="205"/>
    </location>
</feature>
<comment type="similarity">
    <text evidence="2">Belongs to the 3-hydroxyacyl-CoA dehydrogenase family.</text>
</comment>
<accession>A0ABW4HT05</accession>
<keyword evidence="7" id="KW-0443">Lipid metabolism</keyword>
<keyword evidence="4" id="KW-0442">Lipid degradation</keyword>
<dbReference type="EMBL" id="JBHUDE010000043">
    <property type="protein sequence ID" value="MFD1607909.1"/>
    <property type="molecule type" value="Genomic_DNA"/>
</dbReference>
<dbReference type="SUPFAM" id="SSF52096">
    <property type="entry name" value="ClpP/crotonase"/>
    <property type="match status" value="1"/>
</dbReference>
<comment type="pathway">
    <text evidence="1">Lipid metabolism; fatty acid beta-oxidation.</text>
</comment>
<keyword evidence="6" id="KW-0520">NAD</keyword>
<dbReference type="Pfam" id="PF00378">
    <property type="entry name" value="ECH_1"/>
    <property type="match status" value="1"/>
</dbReference>
<dbReference type="Pfam" id="PF00725">
    <property type="entry name" value="3HCDH"/>
    <property type="match status" value="2"/>
</dbReference>
<evidence type="ECO:0000259" key="10">
    <source>
        <dbReference type="Pfam" id="PF02737"/>
    </source>
</evidence>
<keyword evidence="12" id="KW-1185">Reference proteome</keyword>
<comment type="caution">
    <text evidence="11">The sequence shown here is derived from an EMBL/GenBank/DDBJ whole genome shotgun (WGS) entry which is preliminary data.</text>
</comment>
<dbReference type="Gene3D" id="3.90.226.10">
    <property type="entry name" value="2-enoyl-CoA Hydratase, Chain A, domain 1"/>
    <property type="match status" value="1"/>
</dbReference>
<feature type="domain" description="3-hydroxyacyl-CoA dehydrogenase C-terminal" evidence="9">
    <location>
        <begin position="367"/>
        <end position="421"/>
    </location>
</feature>
<name>A0ABW4HT05_9BACI</name>
<gene>
    <name evidence="11" type="ORF">ACFSBH_09610</name>
</gene>
<dbReference type="SUPFAM" id="SSF48179">
    <property type="entry name" value="6-phosphogluconate dehydrogenase C-terminal domain-like"/>
    <property type="match status" value="2"/>
</dbReference>
<dbReference type="SUPFAM" id="SSF51735">
    <property type="entry name" value="NAD(P)-binding Rossmann-fold domains"/>
    <property type="match status" value="1"/>
</dbReference>
<comment type="catalytic activity">
    <reaction evidence="8">
        <text>a (3S)-3-hydroxyacyl-CoA + NAD(+) = a 3-oxoacyl-CoA + NADH + H(+)</text>
        <dbReference type="Rhea" id="RHEA:22432"/>
        <dbReference type="ChEBI" id="CHEBI:15378"/>
        <dbReference type="ChEBI" id="CHEBI:57318"/>
        <dbReference type="ChEBI" id="CHEBI:57540"/>
        <dbReference type="ChEBI" id="CHEBI:57945"/>
        <dbReference type="ChEBI" id="CHEBI:90726"/>
        <dbReference type="EC" id="1.1.1.35"/>
    </reaction>
</comment>
<dbReference type="Gene3D" id="3.40.50.720">
    <property type="entry name" value="NAD(P)-binding Rossmann-like Domain"/>
    <property type="match status" value="1"/>
</dbReference>
<dbReference type="InterPro" id="IPR006108">
    <property type="entry name" value="3HC_DH_C"/>
</dbReference>
<dbReference type="InterPro" id="IPR008927">
    <property type="entry name" value="6-PGluconate_DH-like_C_sf"/>
</dbReference>
<dbReference type="InterPro" id="IPR029045">
    <property type="entry name" value="ClpP/crotonase-like_dom_sf"/>
</dbReference>
<evidence type="ECO:0000313" key="11">
    <source>
        <dbReference type="EMBL" id="MFD1607909.1"/>
    </source>
</evidence>
<evidence type="ECO:0000259" key="9">
    <source>
        <dbReference type="Pfam" id="PF00725"/>
    </source>
</evidence>
<dbReference type="Gene3D" id="1.10.1040.50">
    <property type="match status" value="1"/>
</dbReference>
<keyword evidence="5" id="KW-0560">Oxidoreductase</keyword>
<evidence type="ECO:0000313" key="12">
    <source>
        <dbReference type="Proteomes" id="UP001597221"/>
    </source>
</evidence>
<dbReference type="Proteomes" id="UP001597221">
    <property type="component" value="Unassembled WGS sequence"/>
</dbReference>
<dbReference type="CDD" id="cd06558">
    <property type="entry name" value="crotonase-like"/>
    <property type="match status" value="1"/>
</dbReference>
<reference evidence="12" key="1">
    <citation type="journal article" date="2019" name="Int. J. Syst. Evol. Microbiol.">
        <title>The Global Catalogue of Microorganisms (GCM) 10K type strain sequencing project: providing services to taxonomists for standard genome sequencing and annotation.</title>
        <authorList>
            <consortium name="The Broad Institute Genomics Platform"/>
            <consortium name="The Broad Institute Genome Sequencing Center for Infectious Disease"/>
            <person name="Wu L."/>
            <person name="Ma J."/>
        </authorList>
    </citation>
    <scope>NUCLEOTIDE SEQUENCE [LARGE SCALE GENOMIC DNA]</scope>
    <source>
        <strain evidence="12">CGMCC 1.12376</strain>
    </source>
</reference>
<dbReference type="PANTHER" id="PTHR48075:SF7">
    <property type="entry name" value="3-HYDROXYACYL-COA DEHYDROGENASE-RELATED"/>
    <property type="match status" value="1"/>
</dbReference>
<keyword evidence="3" id="KW-0276">Fatty acid metabolism</keyword>
<protein>
    <submittedName>
        <fullName evidence="11">3-hydroxyacyl-CoA dehydrogenase NAD-binding domain-containing protein</fullName>
    </submittedName>
</protein>
<dbReference type="Pfam" id="PF02737">
    <property type="entry name" value="3HCDH_N"/>
    <property type="match status" value="1"/>
</dbReference>
<evidence type="ECO:0000256" key="8">
    <source>
        <dbReference type="ARBA" id="ARBA00049556"/>
    </source>
</evidence>
<sequence length="795" mass="87601">MKRTIKRAAVLGSGVMGSGIAAHLANNGIPVLMLDIVPNKLSEKEEKQGLTLQDKSVRNKFADSGKQALLKQKPSPITSKHSLEFIETGNFEDDMDRLSEADWIVEVVTENLEIKKQLLSKVDQHRREGTIVSSNTSGISVEAMIEDCGEDMKKHFLGTHFFNPPRYLKLLEVIPTRHTDSSVLSFMKEFGENVLGKGVVEAKDTPNFIANRIGTYGLLVTVREMLEKGFSVGEVDSVTGPLIGRPKSATFRTLDVVGLDTFLHVAKNVYDQVEGQEKAVFDPPEFMIRMVENGWLGSKSGQGFYQKKGGVIYELDPKTLEYGERKKLKTPAIEMAKQAKGSRGKMKALLSVEGDPAAELVWSLLKPVLIYSAELVGEIADDIVAIDQAMKWGFGWELGPFETWDAIGLKNAAKRMENEGETVPAWVWELIEKGHESFYIKENNTITFYDGADFQPLKTNEKEINLRHYKNDKNVIKKNTGASLIDIGDGVLLLEFHSPNNAIGLDIMQMVNTAIEEAEKNYEGLVIGNQGKNFCVGANLALMLMEAQDDNFYELDMVIRQFQNMTMNIKYANKPVVVAPFNMALGGGAEVSLPAAAIQASPETYMGLVEFGVGLIPGGGGTKELYLKQLRNMPKDVDFDLTKVANDVFEKVATAKVSTSAKEAMELGYLDQGDAISANPDHLIYDAKQKVLSLAEAGYRAPAREMIPVVGDAGYAAMALGAKNLQLSGYASEYDVKIAEKLAYVLSGGRIKEGSVIDEQTMLDLEREAFLSLIGEPKTQARMQHMLMKGKPLRN</sequence>
<evidence type="ECO:0000256" key="2">
    <source>
        <dbReference type="ARBA" id="ARBA00009463"/>
    </source>
</evidence>
<evidence type="ECO:0000256" key="3">
    <source>
        <dbReference type="ARBA" id="ARBA00022832"/>
    </source>
</evidence>
<evidence type="ECO:0000256" key="6">
    <source>
        <dbReference type="ARBA" id="ARBA00023027"/>
    </source>
</evidence>
<dbReference type="InterPro" id="IPR006176">
    <property type="entry name" value="3-OHacyl-CoA_DH_NAD-bd"/>
</dbReference>
<organism evidence="11 12">
    <name type="scientific">Oceanobacillus luteolus</name>
    <dbReference type="NCBI Taxonomy" id="1274358"/>
    <lineage>
        <taxon>Bacteria</taxon>
        <taxon>Bacillati</taxon>
        <taxon>Bacillota</taxon>
        <taxon>Bacilli</taxon>
        <taxon>Bacillales</taxon>
        <taxon>Bacillaceae</taxon>
        <taxon>Oceanobacillus</taxon>
    </lineage>
</organism>
<evidence type="ECO:0000256" key="4">
    <source>
        <dbReference type="ARBA" id="ARBA00022963"/>
    </source>
</evidence>
<dbReference type="InterPro" id="IPR001753">
    <property type="entry name" value="Enoyl-CoA_hydra/iso"/>
</dbReference>
<dbReference type="RefSeq" id="WP_251511481.1">
    <property type="nucleotide sequence ID" value="NZ_JAMBON010000002.1"/>
</dbReference>
<feature type="domain" description="3-hydroxyacyl-CoA dehydrogenase C-terminal" evidence="9">
    <location>
        <begin position="208"/>
        <end position="306"/>
    </location>
</feature>
<evidence type="ECO:0000256" key="1">
    <source>
        <dbReference type="ARBA" id="ARBA00005005"/>
    </source>
</evidence>
<proteinExistence type="inferred from homology"/>
<evidence type="ECO:0000256" key="7">
    <source>
        <dbReference type="ARBA" id="ARBA00023098"/>
    </source>
</evidence>